<keyword evidence="7" id="KW-1185">Reference proteome</keyword>
<dbReference type="InterPro" id="IPR026164">
    <property type="entry name" value="Int_cplx_su10"/>
</dbReference>
<organism evidence="6 7">
    <name type="scientific">Pavo cristatus</name>
    <name type="common">Indian peafowl</name>
    <name type="synonym">Blue peafowl</name>
    <dbReference type="NCBI Taxonomy" id="9049"/>
    <lineage>
        <taxon>Eukaryota</taxon>
        <taxon>Metazoa</taxon>
        <taxon>Chordata</taxon>
        <taxon>Craniata</taxon>
        <taxon>Vertebrata</taxon>
        <taxon>Euteleostomi</taxon>
        <taxon>Archelosauria</taxon>
        <taxon>Archosauria</taxon>
        <taxon>Dinosauria</taxon>
        <taxon>Saurischia</taxon>
        <taxon>Theropoda</taxon>
        <taxon>Coelurosauria</taxon>
        <taxon>Aves</taxon>
        <taxon>Neognathae</taxon>
        <taxon>Galloanserae</taxon>
        <taxon>Galliformes</taxon>
        <taxon>Phasianidae</taxon>
        <taxon>Phasianinae</taxon>
        <taxon>Pavo</taxon>
    </lineage>
</organism>
<protein>
    <recommendedName>
        <fullName evidence="3">Integrator complex subunit 10</fullName>
    </recommendedName>
</protein>
<accession>A0A8C9L6Y3</accession>
<reference evidence="6" key="2">
    <citation type="submission" date="2025-09" db="UniProtKB">
        <authorList>
            <consortium name="Ensembl"/>
        </authorList>
    </citation>
    <scope>IDENTIFICATION</scope>
</reference>
<comment type="subunit">
    <text evidence="5">Component of the Integrator complex, composed of core subunits INTS1, INTS2, INTS3, INTS4, INTS5, INTS6, INTS7, INTS8, INTS9/RC74, INTS10, INTS11/CPSF3L, INTS12, INTS13, INTS14 and INTS15. The core complex associates with protein phosphatase 2A subunits PPP2CA and PPP2R1A, to form the Integrator-PP2A (INTAC) complex. INTS10 is part of the tail subcomplex, composed of INTS10, INTS13, INTS14 and INTS15.</text>
</comment>
<evidence type="ECO:0000256" key="2">
    <source>
        <dbReference type="ARBA" id="ARBA00010391"/>
    </source>
</evidence>
<dbReference type="AlphaFoldDB" id="A0A8C9L6Y3"/>
<evidence type="ECO:0000256" key="1">
    <source>
        <dbReference type="ARBA" id="ARBA00004123"/>
    </source>
</evidence>
<dbReference type="PANTHER" id="PTHR16055:SF2">
    <property type="entry name" value="INTEGRATOR COMPLEX SUBUNIT 10"/>
    <property type="match status" value="1"/>
</dbReference>
<dbReference type="Proteomes" id="UP000694428">
    <property type="component" value="Unplaced"/>
</dbReference>
<evidence type="ECO:0000256" key="4">
    <source>
        <dbReference type="ARBA" id="ARBA00023242"/>
    </source>
</evidence>
<evidence type="ECO:0000256" key="3">
    <source>
        <dbReference type="ARBA" id="ARBA00016811"/>
    </source>
</evidence>
<dbReference type="Ensembl" id="ENSPSTT00000006865.1">
    <property type="protein sequence ID" value="ENSPSTP00000006538.1"/>
    <property type="gene ID" value="ENSPSTG00000004630.1"/>
</dbReference>
<dbReference type="PRINTS" id="PR02106">
    <property type="entry name" value="INTSUBUNIT10"/>
</dbReference>
<proteinExistence type="inferred from homology"/>
<dbReference type="Pfam" id="PF21045">
    <property type="entry name" value="INT10"/>
    <property type="match status" value="2"/>
</dbReference>
<name>A0A8C9L6Y3_PAVCR</name>
<comment type="similarity">
    <text evidence="2">Belongs to the Integrator subunit 10 family.</text>
</comment>
<sequence length="166" mass="18867">MSAQGDCEFLVKRARELVPGDLWAAKAWLITARSLYPADFNIQYEMYTIERNAERTASAGRLLYDMYVTQGGLSSQEILRSFCILCLKFYYRFVNFPDQPAVWREISVITAALRNDSQDKQTQFLRGKDFTPRIGRVQKEPKDKPFGFIASGASTDLSAGTKSAVW</sequence>
<dbReference type="PANTHER" id="PTHR16055">
    <property type="entry name" value="INTEGRATOR COMPLEX SUBUNIT 10"/>
    <property type="match status" value="1"/>
</dbReference>
<evidence type="ECO:0000256" key="5">
    <source>
        <dbReference type="ARBA" id="ARBA00062419"/>
    </source>
</evidence>
<comment type="subcellular location">
    <subcellularLocation>
        <location evidence="1">Nucleus</location>
    </subcellularLocation>
</comment>
<keyword evidence="4" id="KW-0539">Nucleus</keyword>
<reference evidence="6" key="1">
    <citation type="submission" date="2025-08" db="UniProtKB">
        <authorList>
            <consortium name="Ensembl"/>
        </authorList>
    </citation>
    <scope>IDENTIFICATION</scope>
</reference>
<dbReference type="GO" id="GO:0032039">
    <property type="term" value="C:integrator complex"/>
    <property type="evidence" value="ECO:0007669"/>
    <property type="project" value="InterPro"/>
</dbReference>
<evidence type="ECO:0000313" key="6">
    <source>
        <dbReference type="Ensembl" id="ENSPSTP00000006538.1"/>
    </source>
</evidence>
<dbReference type="GO" id="GO:0016180">
    <property type="term" value="P:snRNA processing"/>
    <property type="evidence" value="ECO:0007669"/>
    <property type="project" value="InterPro"/>
</dbReference>
<evidence type="ECO:0000313" key="7">
    <source>
        <dbReference type="Proteomes" id="UP000694428"/>
    </source>
</evidence>